<dbReference type="EMBL" id="RBIM01000008">
    <property type="protein sequence ID" value="RKQ94158.1"/>
    <property type="molecule type" value="Genomic_DNA"/>
</dbReference>
<keyword evidence="1" id="KW-0472">Membrane</keyword>
<evidence type="ECO:0000256" key="1">
    <source>
        <dbReference type="SAM" id="Phobius"/>
    </source>
</evidence>
<proteinExistence type="predicted"/>
<keyword evidence="1" id="KW-1133">Transmembrane helix</keyword>
<organism evidence="2 3">
    <name type="scientific">Maricaulis maris</name>
    <dbReference type="NCBI Taxonomy" id="74318"/>
    <lineage>
        <taxon>Bacteria</taxon>
        <taxon>Pseudomonadati</taxon>
        <taxon>Pseudomonadota</taxon>
        <taxon>Alphaproteobacteria</taxon>
        <taxon>Maricaulales</taxon>
        <taxon>Maricaulaceae</taxon>
        <taxon>Maricaulis</taxon>
    </lineage>
</organism>
<feature type="transmembrane region" description="Helical" evidence="1">
    <location>
        <begin position="6"/>
        <end position="27"/>
    </location>
</feature>
<keyword evidence="1" id="KW-0812">Transmembrane</keyword>
<evidence type="ECO:0000313" key="3">
    <source>
        <dbReference type="Proteomes" id="UP000273675"/>
    </source>
</evidence>
<dbReference type="OrthoDB" id="7630640at2"/>
<sequence length="160" mass="17966">MTLNDAYLISQIVAVLLVGPTLLYLALQVRQNTKQLQAAARYQFVEATGQMHSLTVGSKPTASMFRRGIESYAQLDPDERLQFGILIGHFLQIYSVMFELHADALLPKSQWHAVLKDLEFILDCDGGREIWESFGRVGLSPDFVAYADAIFHETPGSYKL</sequence>
<dbReference type="RefSeq" id="WP_121212396.1">
    <property type="nucleotide sequence ID" value="NZ_RBIM01000008.1"/>
</dbReference>
<comment type="caution">
    <text evidence="2">The sequence shown here is derived from an EMBL/GenBank/DDBJ whole genome shotgun (WGS) entry which is preliminary data.</text>
</comment>
<evidence type="ECO:0000313" key="2">
    <source>
        <dbReference type="EMBL" id="RKQ94158.1"/>
    </source>
</evidence>
<name>A0A495CY01_9PROT</name>
<gene>
    <name evidence="2" type="ORF">C7435_3131</name>
</gene>
<protein>
    <submittedName>
        <fullName evidence="2">Uncharacterized protein</fullName>
    </submittedName>
</protein>
<accession>A0A495CY01</accession>
<reference evidence="2 3" key="1">
    <citation type="submission" date="2018-10" db="EMBL/GenBank/DDBJ databases">
        <title>Genomic Encyclopedia of Type Strains, Phase IV (KMG-IV): sequencing the most valuable type-strain genomes for metagenomic binning, comparative biology and taxonomic classification.</title>
        <authorList>
            <person name="Goeker M."/>
        </authorList>
    </citation>
    <scope>NUCLEOTIDE SEQUENCE [LARGE SCALE GENOMIC DNA]</scope>
    <source>
        <strain evidence="2 3">DSM 4734</strain>
    </source>
</reference>
<dbReference type="AlphaFoldDB" id="A0A495CY01"/>
<dbReference type="Proteomes" id="UP000273675">
    <property type="component" value="Unassembled WGS sequence"/>
</dbReference>